<keyword evidence="3 4" id="KW-0408">Iron</keyword>
<organism evidence="7 8">
    <name type="scientific">Gelidibacter gilvus</name>
    <dbReference type="NCBI Taxonomy" id="59602"/>
    <lineage>
        <taxon>Bacteria</taxon>
        <taxon>Pseudomonadati</taxon>
        <taxon>Bacteroidota</taxon>
        <taxon>Flavobacteriia</taxon>
        <taxon>Flavobacteriales</taxon>
        <taxon>Flavobacteriaceae</taxon>
        <taxon>Gelidibacter</taxon>
    </lineage>
</organism>
<feature type="domain" description="Cytochrome c" evidence="6">
    <location>
        <begin position="75"/>
        <end position="165"/>
    </location>
</feature>
<dbReference type="EMBL" id="SDDZ01000019">
    <property type="protein sequence ID" value="RXJ44335.1"/>
    <property type="molecule type" value="Genomic_DNA"/>
</dbReference>
<dbReference type="GO" id="GO:0046872">
    <property type="term" value="F:metal ion binding"/>
    <property type="evidence" value="ECO:0007669"/>
    <property type="project" value="UniProtKB-KW"/>
</dbReference>
<dbReference type="PROSITE" id="PS51007">
    <property type="entry name" value="CYTC"/>
    <property type="match status" value="1"/>
</dbReference>
<keyword evidence="1 4" id="KW-0349">Heme</keyword>
<gene>
    <name evidence="7" type="ORF">ESZ48_18220</name>
</gene>
<feature type="transmembrane region" description="Helical" evidence="5">
    <location>
        <begin position="12"/>
        <end position="35"/>
    </location>
</feature>
<evidence type="ECO:0000256" key="4">
    <source>
        <dbReference type="PROSITE-ProRule" id="PRU00433"/>
    </source>
</evidence>
<keyword evidence="5" id="KW-1133">Transmembrane helix</keyword>
<evidence type="ECO:0000256" key="3">
    <source>
        <dbReference type="ARBA" id="ARBA00023004"/>
    </source>
</evidence>
<sequence>MKQTIMKKKSLITLTLIIVTLLIAVFITVVFGGVYNVGATDKHIAPIEWVFRKTMESSVRSHSKYINVPEDINLEDKKLARKFYGAYTKACQTCHGAPGRKSDPWMYIYPAAPDLTDKAVVGKWTDAELFWIIKNGIKDTGMPGLGPTHGDEEMWGVTAFVRQLPNISPEEYEMMEKWFKENGEGNADLEDYQSRKGE</sequence>
<keyword evidence="2 4" id="KW-0479">Metal-binding</keyword>
<comment type="caution">
    <text evidence="7">The sequence shown here is derived from an EMBL/GenBank/DDBJ whole genome shotgun (WGS) entry which is preliminary data.</text>
</comment>
<protein>
    <submittedName>
        <fullName evidence="7">Cytochrome c</fullName>
    </submittedName>
</protein>
<dbReference type="InterPro" id="IPR009056">
    <property type="entry name" value="Cyt_c-like_dom"/>
</dbReference>
<dbReference type="GO" id="GO:0020037">
    <property type="term" value="F:heme binding"/>
    <property type="evidence" value="ECO:0007669"/>
    <property type="project" value="InterPro"/>
</dbReference>
<evidence type="ECO:0000313" key="8">
    <source>
        <dbReference type="Proteomes" id="UP000289792"/>
    </source>
</evidence>
<evidence type="ECO:0000256" key="2">
    <source>
        <dbReference type="ARBA" id="ARBA00022723"/>
    </source>
</evidence>
<reference evidence="7 8" key="1">
    <citation type="submission" date="2019-01" db="EMBL/GenBank/DDBJ databases">
        <title>Genome sequence of the Antarctic species Gelidibacter gilvus ACAM 158(T).</title>
        <authorList>
            <person name="Bowman J.P."/>
        </authorList>
    </citation>
    <scope>NUCLEOTIDE SEQUENCE [LARGE SCALE GENOMIC DNA]</scope>
    <source>
        <strain evidence="7 8">IC158</strain>
    </source>
</reference>
<evidence type="ECO:0000256" key="5">
    <source>
        <dbReference type="SAM" id="Phobius"/>
    </source>
</evidence>
<dbReference type="OrthoDB" id="9811395at2"/>
<evidence type="ECO:0000256" key="1">
    <source>
        <dbReference type="ARBA" id="ARBA00022617"/>
    </source>
</evidence>
<dbReference type="InterPro" id="IPR036909">
    <property type="entry name" value="Cyt_c-like_dom_sf"/>
</dbReference>
<keyword evidence="5" id="KW-0472">Membrane</keyword>
<accession>A0A4Q0XEK4</accession>
<dbReference type="Gene3D" id="1.10.760.10">
    <property type="entry name" value="Cytochrome c-like domain"/>
    <property type="match status" value="1"/>
</dbReference>
<dbReference type="GO" id="GO:0009055">
    <property type="term" value="F:electron transfer activity"/>
    <property type="evidence" value="ECO:0007669"/>
    <property type="project" value="InterPro"/>
</dbReference>
<dbReference type="Proteomes" id="UP000289792">
    <property type="component" value="Unassembled WGS sequence"/>
</dbReference>
<keyword evidence="5" id="KW-0812">Transmembrane</keyword>
<dbReference type="Pfam" id="PF13442">
    <property type="entry name" value="Cytochrome_CBB3"/>
    <property type="match status" value="1"/>
</dbReference>
<evidence type="ECO:0000313" key="7">
    <source>
        <dbReference type="EMBL" id="RXJ44335.1"/>
    </source>
</evidence>
<evidence type="ECO:0000259" key="6">
    <source>
        <dbReference type="PROSITE" id="PS51007"/>
    </source>
</evidence>
<name>A0A4Q0XEK4_9FLAO</name>
<dbReference type="AlphaFoldDB" id="A0A4Q0XEK4"/>
<keyword evidence="8" id="KW-1185">Reference proteome</keyword>
<dbReference type="SUPFAM" id="SSF46626">
    <property type="entry name" value="Cytochrome c"/>
    <property type="match status" value="1"/>
</dbReference>
<proteinExistence type="predicted"/>